<evidence type="ECO:0000313" key="6">
    <source>
        <dbReference type="Proteomes" id="UP001363151"/>
    </source>
</evidence>
<evidence type="ECO:0000259" key="4">
    <source>
        <dbReference type="Pfam" id="PF00248"/>
    </source>
</evidence>
<dbReference type="Pfam" id="PF00248">
    <property type="entry name" value="Aldo_ket_red"/>
    <property type="match status" value="1"/>
</dbReference>
<dbReference type="InterPro" id="IPR036812">
    <property type="entry name" value="NAD(P)_OxRdtase_dom_sf"/>
</dbReference>
<keyword evidence="6" id="KW-1185">Reference proteome</keyword>
<proteinExistence type="inferred from homology"/>
<dbReference type="Proteomes" id="UP001363151">
    <property type="component" value="Unassembled WGS sequence"/>
</dbReference>
<dbReference type="CDD" id="cd19071">
    <property type="entry name" value="AKR_AKR1-5-like"/>
    <property type="match status" value="1"/>
</dbReference>
<dbReference type="SUPFAM" id="SSF51430">
    <property type="entry name" value="NAD(P)-linked oxidoreductase"/>
    <property type="match status" value="1"/>
</dbReference>
<keyword evidence="2" id="KW-0521">NADP</keyword>
<dbReference type="InterPro" id="IPR020471">
    <property type="entry name" value="AKR"/>
</dbReference>
<accession>A0ABR1FK86</accession>
<evidence type="ECO:0000256" key="3">
    <source>
        <dbReference type="ARBA" id="ARBA00023002"/>
    </source>
</evidence>
<evidence type="ECO:0000313" key="5">
    <source>
        <dbReference type="EMBL" id="KAK7232411.1"/>
    </source>
</evidence>
<comment type="caution">
    <text evidence="5">The sequence shown here is derived from an EMBL/GenBank/DDBJ whole genome shotgun (WGS) entry which is preliminary data.</text>
</comment>
<dbReference type="PROSITE" id="PS00063">
    <property type="entry name" value="ALDOKETO_REDUCTASE_3"/>
    <property type="match status" value="1"/>
</dbReference>
<evidence type="ECO:0000256" key="1">
    <source>
        <dbReference type="ARBA" id="ARBA00007905"/>
    </source>
</evidence>
<dbReference type="PANTHER" id="PTHR43827">
    <property type="entry name" value="2,5-DIKETO-D-GLUCONIC ACID REDUCTASE"/>
    <property type="match status" value="1"/>
</dbReference>
<comment type="similarity">
    <text evidence="1">Belongs to the aldo/keto reductase family.</text>
</comment>
<dbReference type="InterPro" id="IPR023210">
    <property type="entry name" value="NADP_OxRdtase_dom"/>
</dbReference>
<evidence type="ECO:0000256" key="2">
    <source>
        <dbReference type="ARBA" id="ARBA00022857"/>
    </source>
</evidence>
<keyword evidence="3" id="KW-0560">Oxidoreductase</keyword>
<dbReference type="EMBL" id="JBBJCI010000368">
    <property type="protein sequence ID" value="KAK7232411.1"/>
    <property type="molecule type" value="Genomic_DNA"/>
</dbReference>
<dbReference type="InterPro" id="IPR018170">
    <property type="entry name" value="Aldo/ket_reductase_CS"/>
</dbReference>
<protein>
    <submittedName>
        <fullName evidence="5">Aldo-keto reductase</fullName>
    </submittedName>
</protein>
<reference evidence="5 6" key="1">
    <citation type="submission" date="2024-03" db="EMBL/GenBank/DDBJ databases">
        <title>Aureococcus anophagefferens CCMP1851 and Kratosvirus quantuckense: Draft genome of a second virus-susceptible host strain in the model system.</title>
        <authorList>
            <person name="Chase E."/>
            <person name="Truchon A.R."/>
            <person name="Schepens W."/>
            <person name="Wilhelm S.W."/>
        </authorList>
    </citation>
    <scope>NUCLEOTIDE SEQUENCE [LARGE SCALE GENOMIC DNA]</scope>
    <source>
        <strain evidence="5 6">CCMP1851</strain>
    </source>
</reference>
<feature type="domain" description="NADP-dependent oxidoreductase" evidence="4">
    <location>
        <begin position="91"/>
        <end position="335"/>
    </location>
</feature>
<organism evidence="5 6">
    <name type="scientific">Aureococcus anophagefferens</name>
    <name type="common">Harmful bloom alga</name>
    <dbReference type="NCBI Taxonomy" id="44056"/>
    <lineage>
        <taxon>Eukaryota</taxon>
        <taxon>Sar</taxon>
        <taxon>Stramenopiles</taxon>
        <taxon>Ochrophyta</taxon>
        <taxon>Pelagophyceae</taxon>
        <taxon>Pelagomonadales</taxon>
        <taxon>Pelagomonadaceae</taxon>
        <taxon>Aureococcus</taxon>
    </lineage>
</organism>
<dbReference type="PANTHER" id="PTHR43827:SF3">
    <property type="entry name" value="NADP-DEPENDENT OXIDOREDUCTASE DOMAIN-CONTAINING PROTEIN"/>
    <property type="match status" value="1"/>
</dbReference>
<dbReference type="Gene3D" id="3.20.20.100">
    <property type="entry name" value="NADP-dependent oxidoreductase domain"/>
    <property type="match status" value="1"/>
</dbReference>
<gene>
    <name evidence="5" type="ORF">SO694_00032128</name>
</gene>
<name>A0ABR1FK86_AURAN</name>
<dbReference type="PRINTS" id="PR00069">
    <property type="entry name" value="ALDKETRDTASE"/>
</dbReference>
<sequence>MRLPRASTLLALGRGGLPRASPRLLPSMRAASEGVREGEVGVYGPPIPGQAHDKRWGPSYVLNDGTNHPMIGFGTYKVGFIPASASAAAAGDEAAGAQGPSAADIVGDALAVGYQFLDCAQFYGNEKEVGKAISRSEWFDRDDLYLASKVWTDAIYEGRAAVRKQIDATLKALRTDRLDLYLVHWPVPGKHVDAYLELQDAVKAGKITSIGVSNYAAEDVDELLDHPGVYITPAVNQIELNPFLYRPKTLQYMADKGIVVQAYRALRDGKAFEDPTVLRVAAKHGKTAAQVMGAWCLAKGAVYMPKSTKKARMVENADVVSFQLDGDDLAALDALTTEDALAAFKALYEKCVVRDTPLPEDDPGIKRDITAG</sequence>